<feature type="transmembrane region" description="Helical" evidence="12">
    <location>
        <begin position="257"/>
        <end position="277"/>
    </location>
</feature>
<feature type="transmembrane region" description="Helical" evidence="12">
    <location>
        <begin position="172"/>
        <end position="191"/>
    </location>
</feature>
<dbReference type="RefSeq" id="WP_034935829.1">
    <property type="nucleotide sequence ID" value="NZ_JFHN01000036.1"/>
</dbReference>
<evidence type="ECO:0000256" key="9">
    <source>
        <dbReference type="ARBA" id="ARBA00023251"/>
    </source>
</evidence>
<feature type="transmembrane region" description="Helical" evidence="12">
    <location>
        <begin position="313"/>
        <end position="334"/>
    </location>
</feature>
<dbReference type="GO" id="GO:0015385">
    <property type="term" value="F:sodium:proton antiporter activity"/>
    <property type="evidence" value="ECO:0007669"/>
    <property type="project" value="TreeGrafter"/>
</dbReference>
<evidence type="ECO:0000256" key="12">
    <source>
        <dbReference type="SAM" id="Phobius"/>
    </source>
</evidence>
<dbReference type="PANTHER" id="PTHR23502:SF43">
    <property type="entry name" value="MULTIDRUG TRANSPORTER MDFA"/>
    <property type="match status" value="1"/>
</dbReference>
<dbReference type="GO" id="GO:1990961">
    <property type="term" value="P:xenobiotic detoxification by transmembrane export across the plasma membrane"/>
    <property type="evidence" value="ECO:0007669"/>
    <property type="project" value="TreeGrafter"/>
</dbReference>
<feature type="transmembrane region" description="Helical" evidence="12">
    <location>
        <begin position="223"/>
        <end position="245"/>
    </location>
</feature>
<protein>
    <recommendedName>
        <fullName evidence="11">Multidrug transporter MdfA</fullName>
    </recommendedName>
</protein>
<dbReference type="Gene3D" id="1.20.1720.10">
    <property type="entry name" value="Multidrug resistance protein D"/>
    <property type="match status" value="1"/>
</dbReference>
<dbReference type="PROSITE" id="PS50850">
    <property type="entry name" value="MFS"/>
    <property type="match status" value="1"/>
</dbReference>
<gene>
    <name evidence="14" type="ORF">BG55_07215</name>
</gene>
<keyword evidence="9" id="KW-0046">Antibiotic resistance</keyword>
<feature type="transmembrane region" description="Helical" evidence="12">
    <location>
        <begin position="289"/>
        <end position="307"/>
    </location>
</feature>
<comment type="subcellular location">
    <subcellularLocation>
        <location evidence="1">Cell inner membrane</location>
        <topology evidence="1">Multi-pass membrane protein</topology>
    </subcellularLocation>
</comment>
<keyword evidence="3" id="KW-0813">Transport</keyword>
<dbReference type="SUPFAM" id="SSF103473">
    <property type="entry name" value="MFS general substrate transporter"/>
    <property type="match status" value="1"/>
</dbReference>
<keyword evidence="6 12" id="KW-0812">Transmembrane</keyword>
<comment type="caution">
    <text evidence="14">The sequence shown here is derived from an EMBL/GenBank/DDBJ whole genome shotgun (WGS) entry which is preliminary data.</text>
</comment>
<organism evidence="14 15">
    <name type="scientific">Erwinia mallotivora</name>
    <dbReference type="NCBI Taxonomy" id="69222"/>
    <lineage>
        <taxon>Bacteria</taxon>
        <taxon>Pseudomonadati</taxon>
        <taxon>Pseudomonadota</taxon>
        <taxon>Gammaproteobacteria</taxon>
        <taxon>Enterobacterales</taxon>
        <taxon>Erwiniaceae</taxon>
        <taxon>Erwinia</taxon>
    </lineage>
</organism>
<feature type="domain" description="Major facilitator superfamily (MFS) profile" evidence="13">
    <location>
        <begin position="13"/>
        <end position="411"/>
    </location>
</feature>
<dbReference type="Proteomes" id="UP000019918">
    <property type="component" value="Unassembled WGS sequence"/>
</dbReference>
<dbReference type="GO" id="GO:0046677">
    <property type="term" value="P:response to antibiotic"/>
    <property type="evidence" value="ECO:0007669"/>
    <property type="project" value="UniProtKB-KW"/>
</dbReference>
<dbReference type="InterPro" id="IPR005829">
    <property type="entry name" value="Sugar_transporter_CS"/>
</dbReference>
<sequence length="411" mass="44330">MASFIPVSVLTRRHLIFPFSLVLFEFATYIAHDMIQPGMLLVTSEFNVGPEWVSTSLTAYLVGGIVLQWLLGPLSDKLGRRPVMLAGVAFFILTCFATHWVQNIEQFILLRFLQGISLCFIGAVGYAAIQEAFDEALSVKMMALMANIALLAPLAGPLAGAAFLTISDWRSMFWLFGAITAVALLGLWFTMPETSGDRTTSISLKSLGRGYAKLLADRQVMGGSIAIGLVTVPCLAWVALSPVILIHDEGLSKMSYALLQLPVFLAMIAGNLTLGRIAGRLPLEKPLRLAAWPVLGGLLLAALATTLSPHSYLWLTAGLSLYGFGTGLVNAGLYRLTLFSSEAGKGSVAAMLGMVSIVVFAGGIELAKAGYFRGGSSWFSLANLLCGLLWFWLVRAFLQERKRRSAIVSVE</sequence>
<keyword evidence="8 12" id="KW-0472">Membrane</keyword>
<dbReference type="PATRIC" id="fig|69222.5.peg.1481"/>
<evidence type="ECO:0000256" key="10">
    <source>
        <dbReference type="ARBA" id="ARBA00038406"/>
    </source>
</evidence>
<dbReference type="OrthoDB" id="9814303at2"/>
<evidence type="ECO:0000313" key="15">
    <source>
        <dbReference type="Proteomes" id="UP000019918"/>
    </source>
</evidence>
<dbReference type="PANTHER" id="PTHR23502">
    <property type="entry name" value="MAJOR FACILITATOR SUPERFAMILY"/>
    <property type="match status" value="1"/>
</dbReference>
<evidence type="ECO:0000256" key="7">
    <source>
        <dbReference type="ARBA" id="ARBA00022989"/>
    </source>
</evidence>
<evidence type="ECO:0000256" key="11">
    <source>
        <dbReference type="ARBA" id="ARBA00040126"/>
    </source>
</evidence>
<feature type="transmembrane region" description="Helical" evidence="12">
    <location>
        <begin position="378"/>
        <end position="398"/>
    </location>
</feature>
<keyword evidence="15" id="KW-1185">Reference proteome</keyword>
<dbReference type="Pfam" id="PF07690">
    <property type="entry name" value="MFS_1"/>
    <property type="match status" value="1"/>
</dbReference>
<feature type="transmembrane region" description="Helical" evidence="12">
    <location>
        <begin position="15"/>
        <end position="32"/>
    </location>
</feature>
<dbReference type="NCBIfam" id="NF011931">
    <property type="entry name" value="PRK15402.1"/>
    <property type="match status" value="1"/>
</dbReference>
<keyword evidence="7 12" id="KW-1133">Transmembrane helix</keyword>
<evidence type="ECO:0000313" key="14">
    <source>
        <dbReference type="EMBL" id="EXU76142.1"/>
    </source>
</evidence>
<dbReference type="InterPro" id="IPR011701">
    <property type="entry name" value="MFS"/>
</dbReference>
<comment type="subunit">
    <text evidence="2">Monomer.</text>
</comment>
<dbReference type="InterPro" id="IPR020846">
    <property type="entry name" value="MFS_dom"/>
</dbReference>
<dbReference type="InterPro" id="IPR036259">
    <property type="entry name" value="MFS_trans_sf"/>
</dbReference>
<feature type="transmembrane region" description="Helical" evidence="12">
    <location>
        <begin position="108"/>
        <end position="129"/>
    </location>
</feature>
<name>A0A014PYS7_9GAMM</name>
<accession>A0A014PYS7</accession>
<proteinExistence type="inferred from homology"/>
<evidence type="ECO:0000256" key="6">
    <source>
        <dbReference type="ARBA" id="ARBA00022692"/>
    </source>
</evidence>
<keyword evidence="5" id="KW-0997">Cell inner membrane</keyword>
<evidence type="ECO:0000256" key="2">
    <source>
        <dbReference type="ARBA" id="ARBA00011245"/>
    </source>
</evidence>
<evidence type="ECO:0000256" key="4">
    <source>
        <dbReference type="ARBA" id="ARBA00022475"/>
    </source>
</evidence>
<feature type="transmembrane region" description="Helical" evidence="12">
    <location>
        <begin position="346"/>
        <end position="366"/>
    </location>
</feature>
<dbReference type="GO" id="GO:0005886">
    <property type="term" value="C:plasma membrane"/>
    <property type="evidence" value="ECO:0007669"/>
    <property type="project" value="UniProtKB-SubCell"/>
</dbReference>
<dbReference type="PROSITE" id="PS00216">
    <property type="entry name" value="SUGAR_TRANSPORT_1"/>
    <property type="match status" value="1"/>
</dbReference>
<dbReference type="CDD" id="cd17320">
    <property type="entry name" value="MFS_MdfA_MDR_like"/>
    <property type="match status" value="1"/>
</dbReference>
<comment type="similarity">
    <text evidence="10">Belongs to the major facilitator superfamily. MdfA family.</text>
</comment>
<dbReference type="AlphaFoldDB" id="A0A014PYS7"/>
<evidence type="ECO:0000256" key="1">
    <source>
        <dbReference type="ARBA" id="ARBA00004429"/>
    </source>
</evidence>
<evidence type="ECO:0000259" key="13">
    <source>
        <dbReference type="PROSITE" id="PS50850"/>
    </source>
</evidence>
<feature type="transmembrane region" description="Helical" evidence="12">
    <location>
        <begin position="141"/>
        <end position="166"/>
    </location>
</feature>
<dbReference type="EMBL" id="JFHN01000036">
    <property type="protein sequence ID" value="EXU76142.1"/>
    <property type="molecule type" value="Genomic_DNA"/>
</dbReference>
<evidence type="ECO:0000256" key="8">
    <source>
        <dbReference type="ARBA" id="ARBA00023136"/>
    </source>
</evidence>
<keyword evidence="4" id="KW-1003">Cell membrane</keyword>
<evidence type="ECO:0000256" key="3">
    <source>
        <dbReference type="ARBA" id="ARBA00022448"/>
    </source>
</evidence>
<feature type="transmembrane region" description="Helical" evidence="12">
    <location>
        <begin position="83"/>
        <end position="102"/>
    </location>
</feature>
<dbReference type="STRING" id="69222.BG55_07215"/>
<feature type="transmembrane region" description="Helical" evidence="12">
    <location>
        <begin position="52"/>
        <end position="71"/>
    </location>
</feature>
<evidence type="ECO:0000256" key="5">
    <source>
        <dbReference type="ARBA" id="ARBA00022519"/>
    </source>
</evidence>
<reference evidence="14 15" key="1">
    <citation type="submission" date="2014-02" db="EMBL/GenBank/DDBJ databases">
        <title>Draft genome of Erwinia mallotivora strain BT-MARDI, a papaya dieback pathogen.</title>
        <authorList>
            <person name="Redzuan R."/>
            <person name="Abu Bakar N."/>
            <person name="Badrun R."/>
            <person name="Mohd Raih M.F."/>
            <person name="Rozano L."/>
            <person name="Mat Amin N."/>
        </authorList>
    </citation>
    <scope>NUCLEOTIDE SEQUENCE [LARGE SCALE GENOMIC DNA]</scope>
    <source>
        <strain evidence="14 15">BT-MARDI</strain>
    </source>
</reference>